<evidence type="ECO:0000313" key="2">
    <source>
        <dbReference type="Proteomes" id="UP001292094"/>
    </source>
</evidence>
<dbReference type="EMBL" id="JAWZYT010003228">
    <property type="protein sequence ID" value="KAK4299491.1"/>
    <property type="molecule type" value="Genomic_DNA"/>
</dbReference>
<reference evidence="1" key="1">
    <citation type="submission" date="2023-11" db="EMBL/GenBank/DDBJ databases">
        <title>Genome assemblies of two species of porcelain crab, Petrolisthes cinctipes and Petrolisthes manimaculis (Anomura: Porcellanidae).</title>
        <authorList>
            <person name="Angst P."/>
        </authorList>
    </citation>
    <scope>NUCLEOTIDE SEQUENCE</scope>
    <source>
        <strain evidence="1">PB745_02</strain>
        <tissue evidence="1">Gill</tissue>
    </source>
</reference>
<accession>A0AAE1P1H5</accession>
<protein>
    <submittedName>
        <fullName evidence="1">Uncharacterized protein</fullName>
    </submittedName>
</protein>
<organism evidence="1 2">
    <name type="scientific">Petrolisthes manimaculis</name>
    <dbReference type="NCBI Taxonomy" id="1843537"/>
    <lineage>
        <taxon>Eukaryota</taxon>
        <taxon>Metazoa</taxon>
        <taxon>Ecdysozoa</taxon>
        <taxon>Arthropoda</taxon>
        <taxon>Crustacea</taxon>
        <taxon>Multicrustacea</taxon>
        <taxon>Malacostraca</taxon>
        <taxon>Eumalacostraca</taxon>
        <taxon>Eucarida</taxon>
        <taxon>Decapoda</taxon>
        <taxon>Pleocyemata</taxon>
        <taxon>Anomura</taxon>
        <taxon>Galatheoidea</taxon>
        <taxon>Porcellanidae</taxon>
        <taxon>Petrolisthes</taxon>
    </lineage>
</organism>
<comment type="caution">
    <text evidence="1">The sequence shown here is derived from an EMBL/GenBank/DDBJ whole genome shotgun (WGS) entry which is preliminary data.</text>
</comment>
<sequence>MAVVAEGEHRVKGVGVHKLYKDNFAFGLVLCCCCCSVSPQNQCFIKHQKVVCLSSPEPGLWPAIVDVGGGVVAEVTTFNVAFEVAADEEATAVDAAAEVPAFEVATLLDAAAEVVASAAEAATVLVAGGDASGVAGAGEVRGEVAAGAADE</sequence>
<name>A0AAE1P1H5_9EUCA</name>
<dbReference type="AlphaFoldDB" id="A0AAE1P1H5"/>
<keyword evidence="2" id="KW-1185">Reference proteome</keyword>
<proteinExistence type="predicted"/>
<gene>
    <name evidence="1" type="ORF">Pmani_028235</name>
</gene>
<dbReference type="Proteomes" id="UP001292094">
    <property type="component" value="Unassembled WGS sequence"/>
</dbReference>
<evidence type="ECO:0000313" key="1">
    <source>
        <dbReference type="EMBL" id="KAK4299491.1"/>
    </source>
</evidence>